<sequence>MKDKKGKKPTAPYSLSPNSIKANNEFAEANRVFSLLYKRFQQVMSLHWDPKKLNRLRRLILEIIRTAPVEQTGNRKLWDGDFKKLEGFQLNTKNTATNVFRALITTSIDPNKGLSFYIPPFKYDVAFTKTHPNTTAAEVRLFMFSFDIVNKVSSGGSILLINQRHGEDLEKEYTFNLPLDNNRLTLIIRKVSFKSGSDHTDILDRQYIDATLTHAIYLKDGQLVTFVPEPKEPLVQKIETPVGVWEDLG</sequence>
<reference evidence="2" key="1">
    <citation type="journal article" date="2019" name="Int. J. Syst. Evol. Microbiol.">
        <title>The Global Catalogue of Microorganisms (GCM) 10K type strain sequencing project: providing services to taxonomists for standard genome sequencing and annotation.</title>
        <authorList>
            <consortium name="The Broad Institute Genomics Platform"/>
            <consortium name="The Broad Institute Genome Sequencing Center for Infectious Disease"/>
            <person name="Wu L."/>
            <person name="Ma J."/>
        </authorList>
    </citation>
    <scope>NUCLEOTIDE SEQUENCE [LARGE SCALE GENOMIC DNA]</scope>
    <source>
        <strain evidence="2">CCUG 53762</strain>
    </source>
</reference>
<organism evidence="1 2">
    <name type="scientific">Pseudopedobacter beijingensis</name>
    <dbReference type="NCBI Taxonomy" id="1207056"/>
    <lineage>
        <taxon>Bacteria</taxon>
        <taxon>Pseudomonadati</taxon>
        <taxon>Bacteroidota</taxon>
        <taxon>Sphingobacteriia</taxon>
        <taxon>Sphingobacteriales</taxon>
        <taxon>Sphingobacteriaceae</taxon>
        <taxon>Pseudopedobacter</taxon>
    </lineage>
</organism>
<proteinExistence type="predicted"/>
<dbReference type="RefSeq" id="WP_379664052.1">
    <property type="nucleotide sequence ID" value="NZ_JBHUDG010000049.1"/>
</dbReference>
<name>A0ABW4II32_9SPHI</name>
<comment type="caution">
    <text evidence="1">The sequence shown here is derived from an EMBL/GenBank/DDBJ whole genome shotgun (WGS) entry which is preliminary data.</text>
</comment>
<accession>A0ABW4II32</accession>
<protein>
    <submittedName>
        <fullName evidence="1">Uncharacterized protein</fullName>
    </submittedName>
</protein>
<evidence type="ECO:0000313" key="2">
    <source>
        <dbReference type="Proteomes" id="UP001597118"/>
    </source>
</evidence>
<dbReference type="EMBL" id="JBHUDG010000049">
    <property type="protein sequence ID" value="MFD1631684.1"/>
    <property type="molecule type" value="Genomic_DNA"/>
</dbReference>
<evidence type="ECO:0000313" key="1">
    <source>
        <dbReference type="EMBL" id="MFD1631684.1"/>
    </source>
</evidence>
<keyword evidence="2" id="KW-1185">Reference proteome</keyword>
<gene>
    <name evidence="1" type="ORF">ACFSAH_17555</name>
</gene>
<dbReference type="Proteomes" id="UP001597118">
    <property type="component" value="Unassembled WGS sequence"/>
</dbReference>